<organism evidence="2 3">
    <name type="scientific">Salinimonas iocasae</name>
    <dbReference type="NCBI Taxonomy" id="2572577"/>
    <lineage>
        <taxon>Bacteria</taxon>
        <taxon>Pseudomonadati</taxon>
        <taxon>Pseudomonadota</taxon>
        <taxon>Gammaproteobacteria</taxon>
        <taxon>Alteromonadales</taxon>
        <taxon>Alteromonadaceae</taxon>
        <taxon>Alteromonas/Salinimonas group</taxon>
        <taxon>Salinimonas</taxon>
    </lineage>
</organism>
<proteinExistence type="predicted"/>
<keyword evidence="1" id="KW-0472">Membrane</keyword>
<feature type="transmembrane region" description="Helical" evidence="1">
    <location>
        <begin position="200"/>
        <end position="216"/>
    </location>
</feature>
<dbReference type="AlphaFoldDB" id="A0A5B7YCP5"/>
<reference evidence="2 3" key="1">
    <citation type="submission" date="2019-04" db="EMBL/GenBank/DDBJ databases">
        <title>Salinimonas iocasae sp. nov., a halophilic bacterium isolated from the outer tube casing of tubeworms in Okinawa Trough.</title>
        <authorList>
            <person name="Zhang H."/>
            <person name="Wang H."/>
            <person name="Li C."/>
        </authorList>
    </citation>
    <scope>NUCLEOTIDE SEQUENCE [LARGE SCALE GENOMIC DNA]</scope>
    <source>
        <strain evidence="2 3">KX18D6</strain>
    </source>
</reference>
<dbReference type="OrthoDB" id="8928961at2"/>
<dbReference type="RefSeq" id="WP_139756051.1">
    <property type="nucleotide sequence ID" value="NZ_CP039852.1"/>
</dbReference>
<protein>
    <submittedName>
        <fullName evidence="2">Uncharacterized protein</fullName>
    </submittedName>
</protein>
<sequence length="312" mass="35071">MEVEEKQDVEELGQSLEFAKKFFQIHSPQLVGDQIGELLVLKTLELVQSEAVDESHYYFTAVEIFEQINGEGNSEKARRWMKSHDENLAALFVQTSSLNVELANKGLSTLSIQRVEHKGGKANQWRVRTGKERVTSSSRNEAADIRYVVTALHDPMPWAKPFMNAILSPRILITVGVTLLLLVIIPIYTLLGIIDWSSKPVATSVVILGIFAGLMFHRLHELMNKGVTAFPVLWSRKLGRNKLFLSTSSGIEDNPLGMKAVTIEAKCSICGEDLIIDKSREFHGRYIGKCRIAPSEHVFSFDHITKRGKLLR</sequence>
<accession>A0A5B7YCP5</accession>
<evidence type="ECO:0000313" key="2">
    <source>
        <dbReference type="EMBL" id="QCZ93305.1"/>
    </source>
</evidence>
<keyword evidence="1" id="KW-0812">Transmembrane</keyword>
<evidence type="ECO:0000256" key="1">
    <source>
        <dbReference type="SAM" id="Phobius"/>
    </source>
</evidence>
<keyword evidence="1" id="KW-1133">Transmembrane helix</keyword>
<dbReference type="KEGG" id="salk:FBQ74_07310"/>
<gene>
    <name evidence="2" type="ORF">FBQ74_07310</name>
</gene>
<keyword evidence="3" id="KW-1185">Reference proteome</keyword>
<name>A0A5B7YCP5_9ALTE</name>
<dbReference type="EMBL" id="CP039852">
    <property type="protein sequence ID" value="QCZ93305.1"/>
    <property type="molecule type" value="Genomic_DNA"/>
</dbReference>
<evidence type="ECO:0000313" key="3">
    <source>
        <dbReference type="Proteomes" id="UP000304912"/>
    </source>
</evidence>
<dbReference type="Proteomes" id="UP000304912">
    <property type="component" value="Chromosome"/>
</dbReference>
<feature type="transmembrane region" description="Helical" evidence="1">
    <location>
        <begin position="171"/>
        <end position="194"/>
    </location>
</feature>